<name>A0A098PYC4_9XANT</name>
<evidence type="ECO:0000313" key="1">
    <source>
        <dbReference type="EMBL" id="KGE52040.1"/>
    </source>
</evidence>
<dbReference type="EMBL" id="JPHD02000078">
    <property type="protein sequence ID" value="KGE52040.1"/>
    <property type="molecule type" value="Genomic_DNA"/>
</dbReference>
<organism evidence="1 2">
    <name type="scientific">Xanthomonas axonopodis pv. vasculorum</name>
    <dbReference type="NCBI Taxonomy" id="325777"/>
    <lineage>
        <taxon>Bacteria</taxon>
        <taxon>Pseudomonadati</taxon>
        <taxon>Pseudomonadota</taxon>
        <taxon>Gammaproteobacteria</taxon>
        <taxon>Lysobacterales</taxon>
        <taxon>Lysobacteraceae</taxon>
        <taxon>Xanthomonas</taxon>
    </lineage>
</organism>
<dbReference type="AlphaFoldDB" id="A0A098PYC4"/>
<gene>
    <name evidence="1" type="ORF">GW15_0211015</name>
</gene>
<protein>
    <submittedName>
        <fullName evidence="1">Uncharacterized protein</fullName>
    </submittedName>
</protein>
<dbReference type="Proteomes" id="UP000028012">
    <property type="component" value="Unassembled WGS sequence"/>
</dbReference>
<dbReference type="HOGENOM" id="CLU_2686882_0_0_6"/>
<evidence type="ECO:0000313" key="2">
    <source>
        <dbReference type="Proteomes" id="UP000028012"/>
    </source>
</evidence>
<accession>A0A098PYC4</accession>
<comment type="caution">
    <text evidence="1">The sequence shown here is derived from an EMBL/GenBank/DDBJ whole genome shotgun (WGS) entry which is preliminary data.</text>
</comment>
<sequence>MMLGLIAISFVAVAKTISIDAGTGVFLGVPAAQGVGTGDIAELRIAALTALTGMYKATYGLESISIGDVIAVTY</sequence>
<reference evidence="1 2" key="1">
    <citation type="submission" date="2014-09" db="EMBL/GenBank/DDBJ databases">
        <title>A draft genome sequence for Xanthomonas axonopodis pv. vasculorum NCPPB 900.</title>
        <authorList>
            <person name="Harrison J."/>
            <person name="Studholme D.J."/>
        </authorList>
    </citation>
    <scope>NUCLEOTIDE SEQUENCE [LARGE SCALE GENOMIC DNA]</scope>
    <source>
        <strain evidence="1 2">NCPPB 900</strain>
    </source>
</reference>
<proteinExistence type="predicted"/>